<dbReference type="KEGG" id="sus:Acid_6171"/>
<evidence type="ECO:0000313" key="2">
    <source>
        <dbReference type="EMBL" id="ABJ87097.1"/>
    </source>
</evidence>
<dbReference type="AlphaFoldDB" id="Q01TC3"/>
<feature type="domain" description="Ice-binding protein C-terminal" evidence="1">
    <location>
        <begin position="210"/>
        <end position="231"/>
    </location>
</feature>
<dbReference type="HOGENOM" id="CLU_1137441_0_0_0"/>
<dbReference type="NCBIfam" id="TIGR02595">
    <property type="entry name" value="PEP_CTERM"/>
    <property type="match status" value="1"/>
</dbReference>
<evidence type="ECO:0000259" key="1">
    <source>
        <dbReference type="Pfam" id="PF07589"/>
    </source>
</evidence>
<sequence>MSLIGKLLLVVGLPSQLLALNILIQNPTFGQPGDPVFGDPLKYAIQDLSLQGPSSGTGPFTLIVDTNYGVPLPGSPDVIPSFLEQGFANLQMGDLLIQQNGNFFGVVLSPHDGYLAGDVYQANGFQDSVFFNRGVPVSLNPGGVQVGTGTVAAAPNPGCNGTNCAEFKITETFTLNPGVVLININNPFLVMISSATCANGILLLEENGDTPEPATAWLIGVGVVGILLRRRSAGRRAAGGHPRG</sequence>
<reference evidence="2" key="1">
    <citation type="submission" date="2006-10" db="EMBL/GenBank/DDBJ databases">
        <title>Complete sequence of Solibacter usitatus Ellin6076.</title>
        <authorList>
            <consortium name="US DOE Joint Genome Institute"/>
            <person name="Copeland A."/>
            <person name="Lucas S."/>
            <person name="Lapidus A."/>
            <person name="Barry K."/>
            <person name="Detter J.C."/>
            <person name="Glavina del Rio T."/>
            <person name="Hammon N."/>
            <person name="Israni S."/>
            <person name="Dalin E."/>
            <person name="Tice H."/>
            <person name="Pitluck S."/>
            <person name="Thompson L.S."/>
            <person name="Brettin T."/>
            <person name="Bruce D."/>
            <person name="Han C."/>
            <person name="Tapia R."/>
            <person name="Gilna P."/>
            <person name="Schmutz J."/>
            <person name="Larimer F."/>
            <person name="Land M."/>
            <person name="Hauser L."/>
            <person name="Kyrpides N."/>
            <person name="Mikhailova N."/>
            <person name="Janssen P.H."/>
            <person name="Kuske C.R."/>
            <person name="Richardson P."/>
        </authorList>
    </citation>
    <scope>NUCLEOTIDE SEQUENCE</scope>
    <source>
        <strain evidence="2">Ellin6076</strain>
    </source>
</reference>
<dbReference type="Pfam" id="PF07589">
    <property type="entry name" value="PEP-CTERM"/>
    <property type="match status" value="1"/>
</dbReference>
<organism evidence="2">
    <name type="scientific">Solibacter usitatus (strain Ellin6076)</name>
    <dbReference type="NCBI Taxonomy" id="234267"/>
    <lineage>
        <taxon>Bacteria</taxon>
        <taxon>Pseudomonadati</taxon>
        <taxon>Acidobacteriota</taxon>
        <taxon>Terriglobia</taxon>
        <taxon>Bryobacterales</taxon>
        <taxon>Solibacteraceae</taxon>
        <taxon>Candidatus Solibacter</taxon>
    </lineage>
</organism>
<accession>Q01TC3</accession>
<protein>
    <recommendedName>
        <fullName evidence="1">Ice-binding protein C-terminal domain-containing protein</fullName>
    </recommendedName>
</protein>
<dbReference type="InterPro" id="IPR013424">
    <property type="entry name" value="Ice-binding_C"/>
</dbReference>
<proteinExistence type="predicted"/>
<name>Q01TC3_SOLUE</name>
<dbReference type="EMBL" id="CP000473">
    <property type="protein sequence ID" value="ABJ87097.1"/>
    <property type="molecule type" value="Genomic_DNA"/>
</dbReference>
<gene>
    <name evidence="2" type="ordered locus">Acid_6171</name>
</gene>
<dbReference type="InParanoid" id="Q01TC3"/>